<evidence type="ECO:0000256" key="3">
    <source>
        <dbReference type="ARBA" id="ARBA00022989"/>
    </source>
</evidence>
<comment type="subcellular location">
    <subcellularLocation>
        <location evidence="1">Membrane</location>
        <topology evidence="1">Multi-pass membrane protein</topology>
    </subcellularLocation>
</comment>
<evidence type="ECO:0000259" key="6">
    <source>
        <dbReference type="Pfam" id="PF04138"/>
    </source>
</evidence>
<protein>
    <recommendedName>
        <fullName evidence="6">GtrA/DPMS transmembrane domain-containing protein</fullName>
    </recommendedName>
</protein>
<proteinExistence type="predicted"/>
<dbReference type="Proteomes" id="UP000178951">
    <property type="component" value="Unassembled WGS sequence"/>
</dbReference>
<evidence type="ECO:0000313" key="7">
    <source>
        <dbReference type="EMBL" id="OGC32362.1"/>
    </source>
</evidence>
<dbReference type="InterPro" id="IPR007267">
    <property type="entry name" value="GtrA_DPMS_TM"/>
</dbReference>
<comment type="caution">
    <text evidence="7">The sequence shown here is derived from an EMBL/GenBank/DDBJ whole genome shotgun (WGS) entry which is preliminary data.</text>
</comment>
<evidence type="ECO:0000313" key="8">
    <source>
        <dbReference type="Proteomes" id="UP000178951"/>
    </source>
</evidence>
<dbReference type="AlphaFoldDB" id="A0A1F4TI07"/>
<sequence length="90" mass="10072">MVLLIVSNILSITNAYVGYKLFVFKTKGNYLQEYLRFYVVYGTALVLNFVLLPVCVEIFKVSPPLAQAGLLGLNIIFSYLGHKNYSFGVA</sequence>
<evidence type="ECO:0000256" key="2">
    <source>
        <dbReference type="ARBA" id="ARBA00022692"/>
    </source>
</evidence>
<organism evidence="7 8">
    <name type="scientific">candidate division WOR-1 bacterium RIFOXYB2_FULL_48_7</name>
    <dbReference type="NCBI Taxonomy" id="1802583"/>
    <lineage>
        <taxon>Bacteria</taxon>
        <taxon>Bacillati</taxon>
        <taxon>Saganbacteria</taxon>
    </lineage>
</organism>
<dbReference type="STRING" id="1802583.A2311_05280"/>
<name>A0A1F4TI07_UNCSA</name>
<feature type="transmembrane region" description="Helical" evidence="5">
    <location>
        <begin position="39"/>
        <end position="59"/>
    </location>
</feature>
<feature type="domain" description="GtrA/DPMS transmembrane" evidence="6">
    <location>
        <begin position="4"/>
        <end position="87"/>
    </location>
</feature>
<reference evidence="7 8" key="1">
    <citation type="journal article" date="2016" name="Nat. Commun.">
        <title>Thousands of microbial genomes shed light on interconnected biogeochemical processes in an aquifer system.</title>
        <authorList>
            <person name="Anantharaman K."/>
            <person name="Brown C.T."/>
            <person name="Hug L.A."/>
            <person name="Sharon I."/>
            <person name="Castelle C.J."/>
            <person name="Probst A.J."/>
            <person name="Thomas B.C."/>
            <person name="Singh A."/>
            <person name="Wilkins M.J."/>
            <person name="Karaoz U."/>
            <person name="Brodie E.L."/>
            <person name="Williams K.H."/>
            <person name="Hubbard S.S."/>
            <person name="Banfield J.F."/>
        </authorList>
    </citation>
    <scope>NUCLEOTIDE SEQUENCE [LARGE SCALE GENOMIC DNA]</scope>
</reference>
<dbReference type="GO" id="GO:0000271">
    <property type="term" value="P:polysaccharide biosynthetic process"/>
    <property type="evidence" value="ECO:0007669"/>
    <property type="project" value="InterPro"/>
</dbReference>
<evidence type="ECO:0000256" key="1">
    <source>
        <dbReference type="ARBA" id="ARBA00004141"/>
    </source>
</evidence>
<evidence type="ECO:0000256" key="4">
    <source>
        <dbReference type="ARBA" id="ARBA00023136"/>
    </source>
</evidence>
<accession>A0A1F4TI07</accession>
<evidence type="ECO:0000256" key="5">
    <source>
        <dbReference type="SAM" id="Phobius"/>
    </source>
</evidence>
<keyword evidence="2 5" id="KW-0812">Transmembrane</keyword>
<dbReference type="Pfam" id="PF04138">
    <property type="entry name" value="GtrA_DPMS_TM"/>
    <property type="match status" value="1"/>
</dbReference>
<gene>
    <name evidence="7" type="ORF">A2311_05280</name>
</gene>
<keyword evidence="4 5" id="KW-0472">Membrane</keyword>
<keyword evidence="3 5" id="KW-1133">Transmembrane helix</keyword>
<dbReference type="GO" id="GO:0016020">
    <property type="term" value="C:membrane"/>
    <property type="evidence" value="ECO:0007669"/>
    <property type="project" value="UniProtKB-SubCell"/>
</dbReference>
<dbReference type="EMBL" id="MEUF01000082">
    <property type="protein sequence ID" value="OGC32362.1"/>
    <property type="molecule type" value="Genomic_DNA"/>
</dbReference>